<keyword evidence="1" id="KW-0472">Membrane</keyword>
<protein>
    <submittedName>
        <fullName evidence="2">Uncharacterized protein</fullName>
    </submittedName>
</protein>
<gene>
    <name evidence="2" type="ORF">GOQ09_12530</name>
</gene>
<dbReference type="EMBL" id="CP046622">
    <property type="protein sequence ID" value="QGW82355.1"/>
    <property type="molecule type" value="Genomic_DNA"/>
</dbReference>
<proteinExistence type="predicted"/>
<feature type="transmembrane region" description="Helical" evidence="1">
    <location>
        <begin position="27"/>
        <end position="47"/>
    </location>
</feature>
<evidence type="ECO:0000313" key="3">
    <source>
        <dbReference type="Proteomes" id="UP000425817"/>
    </source>
</evidence>
<dbReference type="Proteomes" id="UP000425817">
    <property type="component" value="Chromosome"/>
</dbReference>
<evidence type="ECO:0000313" key="2">
    <source>
        <dbReference type="EMBL" id="QGW82355.1"/>
    </source>
</evidence>
<organism evidence="2 3">
    <name type="scientific">Variovorax paradoxus</name>
    <dbReference type="NCBI Taxonomy" id="34073"/>
    <lineage>
        <taxon>Bacteria</taxon>
        <taxon>Pseudomonadati</taxon>
        <taxon>Pseudomonadota</taxon>
        <taxon>Betaproteobacteria</taxon>
        <taxon>Burkholderiales</taxon>
        <taxon>Comamonadaceae</taxon>
        <taxon>Variovorax</taxon>
    </lineage>
</organism>
<reference evidence="2 3" key="1">
    <citation type="submission" date="2019-12" db="EMBL/GenBank/DDBJ databases">
        <title>Hybrid Genome Assemblies of two High G+C Isolates from Undergraduate Microbiology Courses.</title>
        <authorList>
            <person name="Ne Ville C.J."/>
            <person name="Enright D."/>
            <person name="Hernandez I."/>
            <person name="Dodsworth J."/>
            <person name="Orwin P.M."/>
        </authorList>
    </citation>
    <scope>NUCLEOTIDE SEQUENCE [LARGE SCALE GENOMIC DNA]</scope>
    <source>
        <strain evidence="2 3">CSUSB</strain>
    </source>
</reference>
<dbReference type="OrthoDB" id="8859766at2"/>
<keyword evidence="1" id="KW-1133">Transmembrane helix</keyword>
<sequence length="71" mass="7570">MHLNSLLLVALLLVASGLFWWWAFGGGLFALISVAVIGLGAVLYMALRGDKGIKDELDAQVPQKDAGNKES</sequence>
<dbReference type="AlphaFoldDB" id="A0A6I6HHA0"/>
<keyword evidence="1" id="KW-0812">Transmembrane</keyword>
<accession>A0A6I6HHA0</accession>
<name>A0A6I6HHA0_VARPD</name>
<evidence type="ECO:0000256" key="1">
    <source>
        <dbReference type="SAM" id="Phobius"/>
    </source>
</evidence>